<dbReference type="Proteomes" id="UP000823894">
    <property type="component" value="Unassembled WGS sequence"/>
</dbReference>
<accession>A0A9D2NZA4</accession>
<feature type="transmembrane region" description="Helical" evidence="1">
    <location>
        <begin position="65"/>
        <end position="87"/>
    </location>
</feature>
<feature type="transmembrane region" description="Helical" evidence="1">
    <location>
        <begin position="137"/>
        <end position="159"/>
    </location>
</feature>
<keyword evidence="1" id="KW-0472">Membrane</keyword>
<evidence type="ECO:0000313" key="2">
    <source>
        <dbReference type="EMBL" id="HJC39789.1"/>
    </source>
</evidence>
<reference evidence="2" key="1">
    <citation type="journal article" date="2021" name="PeerJ">
        <title>Extensive microbial diversity within the chicken gut microbiome revealed by metagenomics and culture.</title>
        <authorList>
            <person name="Gilroy R."/>
            <person name="Ravi A."/>
            <person name="Getino M."/>
            <person name="Pursley I."/>
            <person name="Horton D.L."/>
            <person name="Alikhan N.F."/>
            <person name="Baker D."/>
            <person name="Gharbi K."/>
            <person name="Hall N."/>
            <person name="Watson M."/>
            <person name="Adriaenssens E.M."/>
            <person name="Foster-Nyarko E."/>
            <person name="Jarju S."/>
            <person name="Secka A."/>
            <person name="Antonio M."/>
            <person name="Oren A."/>
            <person name="Chaudhuri R.R."/>
            <person name="La Ragione R."/>
            <person name="Hildebrand F."/>
            <person name="Pallen M.J."/>
        </authorList>
    </citation>
    <scope>NUCLEOTIDE SEQUENCE</scope>
    <source>
        <strain evidence="2">ChiGjej1B1-1692</strain>
    </source>
</reference>
<evidence type="ECO:0000256" key="1">
    <source>
        <dbReference type="SAM" id="Phobius"/>
    </source>
</evidence>
<evidence type="ECO:0000313" key="3">
    <source>
        <dbReference type="Proteomes" id="UP000823894"/>
    </source>
</evidence>
<name>A0A9D2NZA4_9FIRM</name>
<dbReference type="AlphaFoldDB" id="A0A9D2NZA4"/>
<feature type="transmembrane region" description="Helical" evidence="1">
    <location>
        <begin position="165"/>
        <end position="186"/>
    </location>
</feature>
<feature type="transmembrane region" description="Helical" evidence="1">
    <location>
        <begin position="198"/>
        <end position="219"/>
    </location>
</feature>
<reference evidence="2" key="2">
    <citation type="submission" date="2021-04" db="EMBL/GenBank/DDBJ databases">
        <authorList>
            <person name="Gilroy R."/>
        </authorList>
    </citation>
    <scope>NUCLEOTIDE SEQUENCE</scope>
    <source>
        <strain evidence="2">ChiGjej1B1-1692</strain>
    </source>
</reference>
<keyword evidence="1" id="KW-1133">Transmembrane helix</keyword>
<protein>
    <submittedName>
        <fullName evidence="2">Uncharacterized protein</fullName>
    </submittedName>
</protein>
<sequence length="259" mass="28410">MKENSDLNKLFCEADRFVKIDKERRERTLERLYSVYEEMNGERTSVTAGYAEIVFSQLRYMDKGIWIADAAVNILFILILLLLRYYGAEEQDIMVAAMLLASASGGVSIWILSGFFSNGVGELAGTCYFNTKQLAGLEMTLLGGINLIMIAFAVLYVGIQWKLNLFRIGVYMGVPFLFTVSVCLGCMMAENCRRRSALTAGAAAFSAALVLAAAAVPQIYLPSAAAVWCMVLAAGAAVLSVQIRRLFNEIGRGEILCTE</sequence>
<feature type="transmembrane region" description="Helical" evidence="1">
    <location>
        <begin position="225"/>
        <end position="243"/>
    </location>
</feature>
<gene>
    <name evidence="2" type="ORF">H9757_12155</name>
</gene>
<keyword evidence="1" id="KW-0812">Transmembrane</keyword>
<organism evidence="2 3">
    <name type="scientific">Candidatus Mediterraneibacter faecigallinarum</name>
    <dbReference type="NCBI Taxonomy" id="2838669"/>
    <lineage>
        <taxon>Bacteria</taxon>
        <taxon>Bacillati</taxon>
        <taxon>Bacillota</taxon>
        <taxon>Clostridia</taxon>
        <taxon>Lachnospirales</taxon>
        <taxon>Lachnospiraceae</taxon>
        <taxon>Mediterraneibacter</taxon>
    </lineage>
</organism>
<feature type="transmembrane region" description="Helical" evidence="1">
    <location>
        <begin position="93"/>
        <end position="116"/>
    </location>
</feature>
<comment type="caution">
    <text evidence="2">The sequence shown here is derived from an EMBL/GenBank/DDBJ whole genome shotgun (WGS) entry which is preliminary data.</text>
</comment>
<proteinExistence type="predicted"/>
<dbReference type="EMBL" id="DWWK01000199">
    <property type="protein sequence ID" value="HJC39789.1"/>
    <property type="molecule type" value="Genomic_DNA"/>
</dbReference>